<evidence type="ECO:0000313" key="1">
    <source>
        <dbReference type="EMBL" id="PKY73105.1"/>
    </source>
</evidence>
<accession>A0A2I1IPR9</accession>
<sequence length="122" mass="13617">MSKHIGVTKDNYGFGREDVLADADAYLLMSRYWRKLENLSTALQQLRSKPKAIRILEFYQARFASSPDNLKKAFRNLLGNWGNTSVPMLGSPLTVAAHSDRLPDASEANRLASIFAICLSRG</sequence>
<protein>
    <submittedName>
        <fullName evidence="1">Uncharacterized protein</fullName>
    </submittedName>
</protein>
<evidence type="ECO:0000313" key="2">
    <source>
        <dbReference type="Proteomes" id="UP000235122"/>
    </source>
</evidence>
<comment type="caution">
    <text evidence="1">The sequence shown here is derived from an EMBL/GenBank/DDBJ whole genome shotgun (WGS) entry which is preliminary data.</text>
</comment>
<dbReference type="Proteomes" id="UP000235122">
    <property type="component" value="Unassembled WGS sequence"/>
</dbReference>
<proteinExistence type="predicted"/>
<organism evidence="1 2">
    <name type="scientific">Winkia neuii</name>
    <dbReference type="NCBI Taxonomy" id="33007"/>
    <lineage>
        <taxon>Bacteria</taxon>
        <taxon>Bacillati</taxon>
        <taxon>Actinomycetota</taxon>
        <taxon>Actinomycetes</taxon>
        <taxon>Actinomycetales</taxon>
        <taxon>Actinomycetaceae</taxon>
        <taxon>Winkia</taxon>
    </lineage>
</organism>
<reference evidence="1 2" key="1">
    <citation type="submission" date="2017-12" db="EMBL/GenBank/DDBJ databases">
        <title>Phylogenetic diversity of female urinary microbiome.</title>
        <authorList>
            <person name="Thomas-White K."/>
            <person name="Wolfe A.J."/>
        </authorList>
    </citation>
    <scope>NUCLEOTIDE SEQUENCE [LARGE SCALE GENOMIC DNA]</scope>
    <source>
        <strain evidence="1 2">UMB0402</strain>
    </source>
</reference>
<dbReference type="STRING" id="33007.HMPREF3198_00716"/>
<gene>
    <name evidence="1" type="ORF">CYJ19_00480</name>
</gene>
<keyword evidence="2" id="KW-1185">Reference proteome</keyword>
<dbReference type="AlphaFoldDB" id="A0A2I1IPR9"/>
<name>A0A2I1IPR9_9ACTO</name>
<dbReference type="EMBL" id="PKKO01000001">
    <property type="protein sequence ID" value="PKY73105.1"/>
    <property type="molecule type" value="Genomic_DNA"/>
</dbReference>
<dbReference type="GeneID" id="35866095"/>
<dbReference type="RefSeq" id="WP_024330812.1">
    <property type="nucleotide sequence ID" value="NZ_JASOXK010000001.1"/>
</dbReference>